<feature type="non-terminal residue" evidence="19">
    <location>
        <position position="3992"/>
    </location>
</feature>
<dbReference type="FunFam" id="1.10.287.2620:FF:000001">
    <property type="entry name" value="Cytoplasmic dynein heavy chain 1"/>
    <property type="match status" value="1"/>
</dbReference>
<dbReference type="GO" id="GO:0031514">
    <property type="term" value="C:motile cilium"/>
    <property type="evidence" value="ECO:0007669"/>
    <property type="project" value="UniProtKB-SubCell"/>
</dbReference>
<dbReference type="Gene3D" id="3.40.50.300">
    <property type="entry name" value="P-loop containing nucleotide triphosphate hydrolases"/>
    <property type="match status" value="5"/>
</dbReference>
<dbReference type="InterPro" id="IPR043160">
    <property type="entry name" value="Dynein_C_barrel"/>
</dbReference>
<keyword evidence="10" id="KW-0243">Dynein</keyword>
<dbReference type="Pfam" id="PF12774">
    <property type="entry name" value="AAA_6"/>
    <property type="match status" value="1"/>
</dbReference>
<organism evidence="19 20">
    <name type="scientific">Phaetusa simplex</name>
    <name type="common">large-billed tern</name>
    <dbReference type="NCBI Taxonomy" id="297813"/>
    <lineage>
        <taxon>Eukaryota</taxon>
        <taxon>Metazoa</taxon>
        <taxon>Chordata</taxon>
        <taxon>Craniata</taxon>
        <taxon>Vertebrata</taxon>
        <taxon>Euteleostomi</taxon>
        <taxon>Archelosauria</taxon>
        <taxon>Archosauria</taxon>
        <taxon>Dinosauria</taxon>
        <taxon>Saurischia</taxon>
        <taxon>Theropoda</taxon>
        <taxon>Coelurosauria</taxon>
        <taxon>Aves</taxon>
        <taxon>Neognathae</taxon>
        <taxon>Neoaves</taxon>
        <taxon>Charadriiformes</taxon>
        <taxon>Laridae</taxon>
        <taxon>Phaetusa</taxon>
    </lineage>
</organism>
<evidence type="ECO:0000259" key="18">
    <source>
        <dbReference type="SMART" id="SM00382"/>
    </source>
</evidence>
<dbReference type="Gene3D" id="6.10.140.1060">
    <property type="match status" value="1"/>
</dbReference>
<dbReference type="Gene3D" id="3.20.180.20">
    <property type="entry name" value="Dynein heavy chain, N-terminal domain 2"/>
    <property type="match status" value="1"/>
</dbReference>
<reference evidence="19 20" key="1">
    <citation type="submission" date="2019-09" db="EMBL/GenBank/DDBJ databases">
        <title>Bird 10,000 Genomes (B10K) Project - Family phase.</title>
        <authorList>
            <person name="Zhang G."/>
        </authorList>
    </citation>
    <scope>NUCLEOTIDE SEQUENCE [LARGE SCALE GENOMIC DNA]</scope>
    <source>
        <strain evidence="19">B10K-DU-009-16</strain>
        <tissue evidence="19">Muscle</tissue>
    </source>
</reference>
<dbReference type="Pfam" id="PF12780">
    <property type="entry name" value="AAA_8"/>
    <property type="match status" value="1"/>
</dbReference>
<evidence type="ECO:0000256" key="7">
    <source>
        <dbReference type="ARBA" id="ARBA00022741"/>
    </source>
</evidence>
<evidence type="ECO:0000256" key="3">
    <source>
        <dbReference type="ARBA" id="ARBA00008887"/>
    </source>
</evidence>
<dbReference type="InterPro" id="IPR004273">
    <property type="entry name" value="Dynein_heavy_D6_P-loop"/>
</dbReference>
<dbReference type="FunFam" id="3.40.50.300:FF:001328">
    <property type="entry name" value="Dynein heavy chain 6, axonemal"/>
    <property type="match status" value="1"/>
</dbReference>
<dbReference type="Pfam" id="PF18198">
    <property type="entry name" value="AAA_lid_11"/>
    <property type="match status" value="1"/>
</dbReference>
<evidence type="ECO:0000256" key="5">
    <source>
        <dbReference type="ARBA" id="ARBA00022701"/>
    </source>
</evidence>
<evidence type="ECO:0000313" key="20">
    <source>
        <dbReference type="Proteomes" id="UP000556165"/>
    </source>
</evidence>
<keyword evidence="5" id="KW-0493">Microtubule</keyword>
<dbReference type="GO" id="GO:0045505">
    <property type="term" value="F:dynein intermediate chain binding"/>
    <property type="evidence" value="ECO:0007669"/>
    <property type="project" value="InterPro"/>
</dbReference>
<dbReference type="FunFam" id="1.10.8.720:FF:000001">
    <property type="entry name" value="dynein heavy chain 7, axonemal"/>
    <property type="match status" value="1"/>
</dbReference>
<dbReference type="Pfam" id="PF12781">
    <property type="entry name" value="AAA_9"/>
    <property type="match status" value="1"/>
</dbReference>
<evidence type="ECO:0000256" key="16">
    <source>
        <dbReference type="SAM" id="Coils"/>
    </source>
</evidence>
<dbReference type="Pfam" id="PF12777">
    <property type="entry name" value="MT"/>
    <property type="match status" value="2"/>
</dbReference>
<feature type="domain" description="AAA+ ATPase" evidence="18">
    <location>
        <begin position="1880"/>
        <end position="2031"/>
    </location>
</feature>
<keyword evidence="17" id="KW-0732">Signal</keyword>
<evidence type="ECO:0000256" key="1">
    <source>
        <dbReference type="ARBA" id="ARBA00004230"/>
    </source>
</evidence>
<feature type="signal peptide" evidence="17">
    <location>
        <begin position="1"/>
        <end position="28"/>
    </location>
</feature>
<evidence type="ECO:0000256" key="13">
    <source>
        <dbReference type="ARBA" id="ARBA00023175"/>
    </source>
</evidence>
<dbReference type="Gene3D" id="1.20.920.30">
    <property type="match status" value="1"/>
</dbReference>
<keyword evidence="7" id="KW-0547">Nucleotide-binding</keyword>
<accession>A0A7L4B226</accession>
<dbReference type="InterPro" id="IPR035706">
    <property type="entry name" value="AAA_9"/>
</dbReference>
<dbReference type="InterPro" id="IPR041466">
    <property type="entry name" value="Dynein_AAA5_ext"/>
</dbReference>
<dbReference type="Pfam" id="PF12775">
    <property type="entry name" value="AAA_7"/>
    <property type="match status" value="1"/>
</dbReference>
<dbReference type="FunFam" id="3.40.50.300:FF:000044">
    <property type="entry name" value="Dynein heavy chain 5, axonemal"/>
    <property type="match status" value="1"/>
</dbReference>
<evidence type="ECO:0000256" key="17">
    <source>
        <dbReference type="SAM" id="SignalP"/>
    </source>
</evidence>
<dbReference type="InterPro" id="IPR024743">
    <property type="entry name" value="Dynein_HC_stalk"/>
</dbReference>
<dbReference type="FunFam" id="1.20.1270.280:FF:000001">
    <property type="entry name" value="dynein heavy chain 7, axonemal"/>
    <property type="match status" value="1"/>
</dbReference>
<dbReference type="FunFam" id="1.20.140.100:FF:000004">
    <property type="entry name" value="Dynein axonemal heavy chain 6"/>
    <property type="match status" value="1"/>
</dbReference>
<evidence type="ECO:0000256" key="11">
    <source>
        <dbReference type="ARBA" id="ARBA00023054"/>
    </source>
</evidence>
<dbReference type="Gene3D" id="1.20.1270.280">
    <property type="match status" value="1"/>
</dbReference>
<keyword evidence="6" id="KW-0677">Repeat</keyword>
<dbReference type="FunFam" id="1.10.472.130:FF:000006">
    <property type="entry name" value="Dynein axonemal heavy chain 1"/>
    <property type="match status" value="1"/>
</dbReference>
<dbReference type="GO" id="GO:0003341">
    <property type="term" value="P:cilium movement"/>
    <property type="evidence" value="ECO:0007669"/>
    <property type="project" value="UniProtKB-ARBA"/>
</dbReference>
<keyword evidence="15" id="KW-0966">Cell projection</keyword>
<feature type="chain" id="PRO_5029642376" evidence="17">
    <location>
        <begin position="29"/>
        <end position="3992"/>
    </location>
</feature>
<dbReference type="InterPro" id="IPR042222">
    <property type="entry name" value="Dynein_2_N"/>
</dbReference>
<evidence type="ECO:0000256" key="9">
    <source>
        <dbReference type="ARBA" id="ARBA00022846"/>
    </source>
</evidence>
<evidence type="ECO:0000256" key="15">
    <source>
        <dbReference type="ARBA" id="ARBA00023273"/>
    </source>
</evidence>
<dbReference type="SMART" id="SM00382">
    <property type="entry name" value="AAA"/>
    <property type="match status" value="3"/>
</dbReference>
<comment type="similarity">
    <text evidence="3">Belongs to the dynein heavy chain family.</text>
</comment>
<keyword evidence="12" id="KW-0969">Cilium</keyword>
<dbReference type="Gene3D" id="1.10.287.2620">
    <property type="match status" value="1"/>
</dbReference>
<dbReference type="Gene3D" id="1.10.8.710">
    <property type="match status" value="1"/>
</dbReference>
<keyword evidence="4" id="KW-0963">Cytoplasm</keyword>
<evidence type="ECO:0000256" key="14">
    <source>
        <dbReference type="ARBA" id="ARBA00023212"/>
    </source>
</evidence>
<dbReference type="SUPFAM" id="SSF52540">
    <property type="entry name" value="P-loop containing nucleoside triphosphate hydrolases"/>
    <property type="match status" value="4"/>
</dbReference>
<evidence type="ECO:0000256" key="8">
    <source>
        <dbReference type="ARBA" id="ARBA00022840"/>
    </source>
</evidence>
<keyword evidence="9" id="KW-0282">Flagellum</keyword>
<dbReference type="FunFam" id="3.10.490.20:FF:000001">
    <property type="entry name" value="dynein heavy chain 7, axonemal"/>
    <property type="match status" value="1"/>
</dbReference>
<dbReference type="Pfam" id="PF17857">
    <property type="entry name" value="AAA_lid_1"/>
    <property type="match status" value="1"/>
</dbReference>
<dbReference type="GO" id="GO:0005874">
    <property type="term" value="C:microtubule"/>
    <property type="evidence" value="ECO:0007669"/>
    <property type="project" value="UniProtKB-KW"/>
</dbReference>
<dbReference type="Pfam" id="PF18199">
    <property type="entry name" value="Dynein_C"/>
    <property type="match status" value="1"/>
</dbReference>
<dbReference type="InterPro" id="IPR003593">
    <property type="entry name" value="AAA+_ATPase"/>
</dbReference>
<dbReference type="PANTHER" id="PTHR22878:SF73">
    <property type="entry name" value="DYNEIN AXONEMAL HEAVY CHAIN 1"/>
    <property type="match status" value="1"/>
</dbReference>
<evidence type="ECO:0000313" key="19">
    <source>
        <dbReference type="EMBL" id="NXW31088.1"/>
    </source>
</evidence>
<comment type="subcellular location">
    <subcellularLocation>
        <location evidence="1">Cell projection</location>
        <location evidence="1">Cilium</location>
        <location evidence="1">Flagellum</location>
    </subcellularLocation>
    <subcellularLocation>
        <location evidence="2">Cytoplasm</location>
        <location evidence="2">Cytoskeleton</location>
        <location evidence="2">Cilium axoneme</location>
    </subcellularLocation>
</comment>
<evidence type="ECO:0000256" key="2">
    <source>
        <dbReference type="ARBA" id="ARBA00004430"/>
    </source>
</evidence>
<dbReference type="InterPro" id="IPR042228">
    <property type="entry name" value="Dynein_linker_3"/>
</dbReference>
<dbReference type="EMBL" id="VZZW01000415">
    <property type="protein sequence ID" value="NXW31088.1"/>
    <property type="molecule type" value="Genomic_DNA"/>
</dbReference>
<feature type="non-terminal residue" evidence="19">
    <location>
        <position position="1"/>
    </location>
</feature>
<keyword evidence="8" id="KW-0067">ATP-binding</keyword>
<dbReference type="Pfam" id="PF03028">
    <property type="entry name" value="Dynein_heavy"/>
    <property type="match status" value="1"/>
</dbReference>
<dbReference type="PANTHER" id="PTHR22878">
    <property type="entry name" value="DYNEIN HEAVY CHAIN 6, AXONEMAL-LIKE-RELATED"/>
    <property type="match status" value="1"/>
</dbReference>
<dbReference type="FunFam" id="3.40.50.300:FF:001145">
    <property type="entry name" value="Putative dynein heavy chain"/>
    <property type="match status" value="1"/>
</dbReference>
<dbReference type="Pfam" id="PF17852">
    <property type="entry name" value="Dynein_AAA_lid"/>
    <property type="match status" value="1"/>
</dbReference>
<evidence type="ECO:0000256" key="10">
    <source>
        <dbReference type="ARBA" id="ARBA00023017"/>
    </source>
</evidence>
<feature type="domain" description="AAA+ ATPase" evidence="18">
    <location>
        <begin position="1235"/>
        <end position="1374"/>
    </location>
</feature>
<proteinExistence type="inferred from homology"/>
<comment type="caution">
    <text evidence="19">The sequence shown here is derived from an EMBL/GenBank/DDBJ whole genome shotgun (WGS) entry which is preliminary data.</text>
</comment>
<keyword evidence="13" id="KW-0505">Motor protein</keyword>
<dbReference type="GO" id="GO:0005524">
    <property type="term" value="F:ATP binding"/>
    <property type="evidence" value="ECO:0007669"/>
    <property type="project" value="UniProtKB-KW"/>
</dbReference>
<evidence type="ECO:0000256" key="6">
    <source>
        <dbReference type="ARBA" id="ARBA00022737"/>
    </source>
</evidence>
<dbReference type="FunFam" id="3.20.180.20:FF:000003">
    <property type="entry name" value="Dynein heavy chain 12, axonemal"/>
    <property type="match status" value="1"/>
</dbReference>
<dbReference type="Pfam" id="PF08393">
    <property type="entry name" value="DHC_N2"/>
    <property type="match status" value="1"/>
</dbReference>
<dbReference type="GO" id="GO:0030286">
    <property type="term" value="C:dynein complex"/>
    <property type="evidence" value="ECO:0007669"/>
    <property type="project" value="UniProtKB-KW"/>
</dbReference>
<feature type="domain" description="AAA+ ATPase" evidence="18">
    <location>
        <begin position="1516"/>
        <end position="1673"/>
    </location>
</feature>
<dbReference type="InterPro" id="IPR024317">
    <property type="entry name" value="Dynein_heavy_chain_D4_dom"/>
</dbReference>
<gene>
    <name evidence="19" type="primary">Dnah1_1</name>
    <name evidence="19" type="ORF">PHASIM_R01615</name>
</gene>
<dbReference type="FunFam" id="1.20.920.30:FF:000005">
    <property type="entry name" value="Dynein, axonemal, heavy chain 2"/>
    <property type="match status" value="1"/>
</dbReference>
<dbReference type="InterPro" id="IPR027417">
    <property type="entry name" value="P-loop_NTPase"/>
</dbReference>
<dbReference type="FunFam" id="1.10.8.1220:FF:000001">
    <property type="entry name" value="Dynein axonemal heavy chain 5"/>
    <property type="match status" value="1"/>
</dbReference>
<dbReference type="InterPro" id="IPR041228">
    <property type="entry name" value="Dynein_C"/>
</dbReference>
<dbReference type="GO" id="GO:0008569">
    <property type="term" value="F:minus-end-directed microtubule motor activity"/>
    <property type="evidence" value="ECO:0007669"/>
    <property type="project" value="InterPro"/>
</dbReference>
<dbReference type="Gene3D" id="1.10.472.130">
    <property type="match status" value="1"/>
</dbReference>
<dbReference type="FunFam" id="1.10.8.710:FF:000004">
    <property type="entry name" value="Dynein axonemal heavy chain 6"/>
    <property type="match status" value="1"/>
</dbReference>
<dbReference type="Gene3D" id="1.10.8.720">
    <property type="entry name" value="Region D6 of dynein motor"/>
    <property type="match status" value="1"/>
</dbReference>
<dbReference type="Gene3D" id="3.10.490.20">
    <property type="match status" value="1"/>
</dbReference>
<dbReference type="Gene3D" id="1.20.140.100">
    <property type="entry name" value="Dynein heavy chain, N-terminal domain 2"/>
    <property type="match status" value="1"/>
</dbReference>
<evidence type="ECO:0000256" key="4">
    <source>
        <dbReference type="ARBA" id="ARBA00022490"/>
    </source>
</evidence>
<keyword evidence="20" id="KW-1185">Reference proteome</keyword>
<sequence length="3992" mass="455622">GRAPLLSCQYWVPRICLLFLAEDPQVFAQRVAFANSLRKKTQALLLYHLYVDCMPTDGLNSISEKSLQKMKLLAMHTPKLKKEERVLDYMCCLEKEVRLDYEHTMNRLSFDRVITSKPQMFSYVTLPDKEEKKVPEKGLICIPDYPFDEQQAYFNSVSLLTRPEVILLLTQVQDECNKAAAISLFNSTLANHVCLEEFEQIQTQTFTQVQMFLKDTWIHTLKTAVKSNLRHAGKDWYNLEQSHWDVYQMSKLHKLMTRIKFMLQDSLRYLVQNSLISFTQLLLDACRGILNCSEDMEWGDDLINSPYRPQRSPLFVTDLVLDSSGVHFSPPVESFEKSLISLFEEGILVTHTVPQLEKYVLENILITDTLLLDSVGLHEPEVEELREAMRSAIQKALIPLQAYAKRYEKFLELNNNDIQYFLRDYKERCPPAQEVMSIVNTHLSEKENLENTVPSSIVIGPFHVSIDGVKQNLSEKYKALATTMLDILAENLHLQVEDICDAYKAASCKMHEKPNSIEELAELWEWMKGIPEQLAVQEELIREVTEDYKVMEEFLYNLTEEDFNDMWTASYWPLKITMQAESIRLQHLEDEDKFRKIQVMDQNGFQDKLEEMELTVCGFSVQVDINQAHELADKAREVRKQLKELQNLAILYNNRERIFGMKVTNYSKLSRMVKDFQPYCDLWTTVSDWMQWHESWMNDPLMEIQAEQLEKNVNDSFKTMQRCVKQFKDSPACQGVATEFRGKIEDFRLYVPLIQGLHNPGMRNRHWEMLSEDIHINIKLEPNLTVGRCLDMNLLDHIESITKVAEIAGKEYAIENALNKMESEWNSVLFTVMLYKDTDTFILKNTDEVSQLLDEHIVMIQSMSFSPFKKPFEERMNTWENKLKMTQVLVSYLHTWEEWLNCQRSWLYLEPIFRSEDIKRQLPLESQRYQAMDGDWRNIMKNANENPEVISLCPDPTLLENLQKCNKLLELVQKGLSEYLETKRGAFPRFYFLSDDELLEILSQTKDPTAVQPHLRKCFENIAQLLFQEDLQITHMYSAEGEEVKLFLPICPTDNVEEWLLEVEKSMKTTVRDNIERSIGAYPETPRTTWVLEWPGQVVIAGCQIFWTKEVSEALEAGDLSSRLFPQLCTQLGNLVALVRGKLSKMQRAVLSALIVIEVHAKDVAAKLIEENVTSMNDFEWISQLRYYWTQGDLYIRAVNAEFIYGYEYLGNSGRLVITPLTDRCYLTLTGALHLKFGGAPAGPAGTGKTETTKDLGKALAIQTVVFNCSDQLDFMAMGKFFKGLASSGAWACFDEFNRIDIEVLSVVAQQITTIQKAQQQRVDRFMFEGTEIPLVPSCAVFITMNPGYAGRTELPDNLKALFRPVAMMVPDYSMIAEISLYSFGFNEAKILAKKITTTFKLLSEQLSTQDHYDFGMRAVKTVISTAGNLKREHPTMNEELICLRAIRDANVPKFLQDDLKLFSGIVSDLFPKIREKPVDYGILEEAIRKSCIKGNLKDVDGFVSKCIQLYETTVVRHGLMLVGPTGSGKTKSYEVLAAAMTSLKGQPAASGGNYEAVSYFVLNPKSITMGQLYGEFNLLTHEWTDGILSSLIRRGAAATDTIKKWYMFDGPVDALWIENMNTVLDDNKKLCLSSGEIIKLTESMTMMFEVQDLAVASPATVSRCGMVYLEPSILGLEPFIECWLQKIPGIMQPFSQQLASLFRRFLKEAISFVRRFVKEIIASTDSNLTRSLLMLLECLFQPFIPIEGIKSIPQEKAARIGELIEPWFIFALIWSVGATGDSQGRMAFSSWLREKMEKEKIQLLFPEEGMVYDYKLYDAGLSSAEDDLDDEVIKEVCWEKWLDSTAKFTMVPDTNYCDIIVPTMNTVRMAHLLELLLTNHKPVLCIGPTGTGKTLTITDKLLKNLPSGYVTHFLMFSARTSANQTQDLIDSKLDKRQVSRKGVFGPPVGRYFIFFIDDLNMPMLETYGAQPPLELLRQWMDHQGWYDRKQIGTFKKLVDINFICAMGPPGGGRNAVTPRLTRHFNYLSFTEMEESSKKAIFSTILGSWMGKFCRQLPPSPPVAAGALAVKDLNEPLVDATICVYLTITSELLPTPAKSHYTFNLRDLSKVFQGMLMAEPSKIEDKVDLLRLWYHESCRVFSDRLVSKEDRTWFNNLMKSMMEELGTTFEEVIPSQPVLFGDFMEPGANIKLYQPINCQEKLKVVIEDYLEEYNQINTPELKLVLFMDAIQHICRISRILRQAPGNALLLGVGGSGRQSLTRLASHMADYECFQIELSKNYGITEWRDDVRKIMMKAGLQSLPKTFLFVDTQIKNESFLEDINNLLNSGDIPNIYNPDDQEEIMTAMKPVVRDLGQQPTKANLMAAYTGRVRSNIHMVLCMSPIGEVFRARLRQFPSLVNCCTIDWFSKWPAEALQCVAASFLHEIPHLGASTEDVNGMIQVCVKIHQSVAKKCQVYLAELDRHNYVTPKSYLEFLSIFSSLIGKKKQELMTAKKRMKSGLDKLLQTAEDVARMQEELESARPLLAQAAKDTLATMEQLQVDTAVAEETRSAVQAEEMKAKVKAQTAQAIADDAQKDLAEALPALDAALASLRNLNKNDVTEVRAMQRPPLGVKMVIEAVCIMKGVKPKRVPGEKLGTKVDDYWEPGRGLLQDPGKFLDSLFKYDKDNIADSVIRAIQPYIDSEEFQPAAIAKVSKACTSICQWVRAMHKYHFVAEVVEPKRQAWREAEEDLRATQQVLEEAKERLREVESGIAMLQDKYKICIAKKEELEMKCEQCQQRLGRADMVKQPSNPRIKCSKLGTEFRIWQRSPCSLWSPSPAALPREQQVEDTRLDHTLINSLADEKVRWQDTVENLDYKINNITGDVLVAAGFVAYLGPFTGHYRIALCNEWLRQLSENNIPHTKEPNLISTLGDPVEIRSWQASCRKTQHFRLKIAGLPNDTLSVENGVITQFSQRWTHYIDPQGQANKWIKNLEKVNGLEVAKMSDRDFLSSLENAITFGKPFLLENVSEELDPSLEPVLLKQTYKQQGNTVLKMGDTVIPYHESFKMYITTNMPNPHYSPEVSTKLTLINFTLSPSGLEDQLLGQVVAAERPDLEEARNQLIVSNAEMRQELKKIEDQILYQLSTSEGNPVDDLELIKVLEASKLKAGEIQAKVMVAEQTEKDINMTRLQYVPVAVRSQILYFCVSDLSYVDPMYQYSLEWFLNIFQMGISNSEKADALKDRITNINNYITFSLYTNVCRSLFEKHKLMFAFLVCVRILMNDGQIDMDEWRYLLSGGTIKEMWENPAPDWLYERAWGDILSLSNLKNFSGFASDFAANLEAFRAIFDSSKPHRQPLPGKWEAELDAFQKLLVLRCLRGDKITNAMQDFVALKLDRRFIEPQTTDLSVVFRESTAATPLVFVLSPGTDPAVDLYKFAEEIKFSEKLSAISLGQGQGPCAEAMMHNAMEQGNWVFFQNCHLAPSWMSSLERLVEGIDPSKVHQDFRLWLTSLPSNRFPVSILQNSSKMTIEPPRGLKANLLKSYISFSDDFLSSCPKVTEFKSLLLSLCFFHGTMLERRKFGPLGFNIPYEFTDGDLRICVSQLQMFLSEYTDIPYKVLKYTAGEINYGGRVTDDWDRRCVMNILEDFYKPEVLIPEFAYSESGIYKQISTSSDLDGYLRYIKSLPLNDSPELFGLHDNANITFAQNETFALLGAITQLQPKTFTVGGHSREELVEETSKVILAKLPAPMNLQEVIHKYPLLYEESMNTVLVQEVIRYNKLLEVIAQTLKDLLKALKGLVVMSSQLELMASSLYNNTVPEMWNAKAYPSLKPLASWVNDLVQRIEFLQKWISHGIPSVFWISGFFFPQAFLTGTLQNFARKSVISIDTISFSFKVMKEAVSELTRPPNEGCYIHGLFLEGARWDPAAFQLAESRPKELYTEMAVIWLLPVPNRKPPATGTYLCPIYKTLTRAGTLSTTGHSTNYVIAVEIPTDKPQKHWIKRGTALICALDF</sequence>
<name>A0A7L4B226_9CHAR</name>
<evidence type="ECO:0000256" key="12">
    <source>
        <dbReference type="ARBA" id="ARBA00023069"/>
    </source>
</evidence>
<dbReference type="GO" id="GO:0005930">
    <property type="term" value="C:axoneme"/>
    <property type="evidence" value="ECO:0007669"/>
    <property type="project" value="UniProtKB-SubCell"/>
</dbReference>
<dbReference type="GO" id="GO:0051959">
    <property type="term" value="F:dynein light intermediate chain binding"/>
    <property type="evidence" value="ECO:0007669"/>
    <property type="project" value="InterPro"/>
</dbReference>
<dbReference type="InterPro" id="IPR035699">
    <property type="entry name" value="AAA_6"/>
</dbReference>
<dbReference type="Gene3D" id="1.20.920.20">
    <property type="match status" value="1"/>
</dbReference>
<dbReference type="FunFam" id="3.40.50.300:FF:000362">
    <property type="entry name" value="Dynein, axonemal, heavy chain 6"/>
    <property type="match status" value="1"/>
</dbReference>
<dbReference type="Proteomes" id="UP000556165">
    <property type="component" value="Unassembled WGS sequence"/>
</dbReference>
<keyword evidence="11 16" id="KW-0175">Coiled coil</keyword>
<dbReference type="Gene3D" id="1.20.58.1120">
    <property type="match status" value="1"/>
</dbReference>
<dbReference type="InterPro" id="IPR041589">
    <property type="entry name" value="DNAH3_AAA_lid_1"/>
</dbReference>
<dbReference type="FunFam" id="1.20.58.1120:FF:000005">
    <property type="entry name" value="Dynein, axonemal, heavy chain 12"/>
    <property type="match status" value="1"/>
</dbReference>
<feature type="coiled-coil region" evidence="16">
    <location>
        <begin position="625"/>
        <end position="655"/>
    </location>
</feature>
<dbReference type="FunFam" id="3.40.50.300:FF:002141">
    <property type="entry name" value="Dynein heavy chain"/>
    <property type="match status" value="1"/>
</dbReference>
<dbReference type="InterPro" id="IPR043157">
    <property type="entry name" value="Dynein_AAA1S"/>
</dbReference>
<dbReference type="InterPro" id="IPR013602">
    <property type="entry name" value="Dynein_heavy_linker"/>
</dbReference>
<dbReference type="InterPro" id="IPR042219">
    <property type="entry name" value="AAA_lid_11_sf"/>
</dbReference>
<feature type="coiled-coil region" evidence="16">
    <location>
        <begin position="2725"/>
        <end position="2780"/>
    </location>
</feature>
<protein>
    <submittedName>
        <fullName evidence="19">DYH1 protein</fullName>
    </submittedName>
</protein>
<keyword evidence="14" id="KW-0206">Cytoskeleton</keyword>
<dbReference type="Gene3D" id="1.10.8.1220">
    <property type="match status" value="1"/>
</dbReference>
<dbReference type="InterPro" id="IPR026983">
    <property type="entry name" value="DHC"/>
</dbReference>
<dbReference type="InterPro" id="IPR041658">
    <property type="entry name" value="AAA_lid_11"/>
</dbReference>